<organism evidence="4 5">
    <name type="scientific">Actinospica acidithermotolerans</name>
    <dbReference type="NCBI Taxonomy" id="2828514"/>
    <lineage>
        <taxon>Bacteria</taxon>
        <taxon>Bacillati</taxon>
        <taxon>Actinomycetota</taxon>
        <taxon>Actinomycetes</taxon>
        <taxon>Catenulisporales</taxon>
        <taxon>Actinospicaceae</taxon>
        <taxon>Actinospica</taxon>
    </lineage>
</organism>
<keyword evidence="5" id="KW-1185">Reference proteome</keyword>
<protein>
    <submittedName>
        <fullName evidence="4">AraC family ligand binding domain-containing protein</fullName>
    </submittedName>
</protein>
<gene>
    <name evidence="4" type="ORF">KDK95_01360</name>
</gene>
<dbReference type="GO" id="GO:0003677">
    <property type="term" value="F:DNA binding"/>
    <property type="evidence" value="ECO:0007669"/>
    <property type="project" value="UniProtKB-KW"/>
</dbReference>
<comment type="caution">
    <text evidence="4">The sequence shown here is derived from an EMBL/GenBank/DDBJ whole genome shotgun (WGS) entry which is preliminary data.</text>
</comment>
<evidence type="ECO:0000313" key="4">
    <source>
        <dbReference type="EMBL" id="MBR7824937.1"/>
    </source>
</evidence>
<dbReference type="Gene3D" id="2.60.120.650">
    <property type="entry name" value="Cupin"/>
    <property type="match status" value="1"/>
</dbReference>
<accession>A0A941IGR7</accession>
<proteinExistence type="predicted"/>
<evidence type="ECO:0000313" key="5">
    <source>
        <dbReference type="Proteomes" id="UP000676325"/>
    </source>
</evidence>
<dbReference type="RefSeq" id="WP_212516088.1">
    <property type="nucleotide sequence ID" value="NZ_JAGSOH010000002.1"/>
</dbReference>
<name>A0A941IGR7_9ACTN</name>
<evidence type="ECO:0000256" key="1">
    <source>
        <dbReference type="ARBA" id="ARBA00023125"/>
    </source>
</evidence>
<evidence type="ECO:0000259" key="3">
    <source>
        <dbReference type="Pfam" id="PF02311"/>
    </source>
</evidence>
<dbReference type="GO" id="GO:0006355">
    <property type="term" value="P:regulation of DNA-templated transcription"/>
    <property type="evidence" value="ECO:0007669"/>
    <property type="project" value="InterPro"/>
</dbReference>
<feature type="region of interest" description="Disordered" evidence="2">
    <location>
        <begin position="1"/>
        <end position="21"/>
    </location>
</feature>
<dbReference type="EMBL" id="JAGSOH010000002">
    <property type="protein sequence ID" value="MBR7824937.1"/>
    <property type="molecule type" value="Genomic_DNA"/>
</dbReference>
<keyword evidence="1" id="KW-0238">DNA-binding</keyword>
<evidence type="ECO:0000256" key="2">
    <source>
        <dbReference type="SAM" id="MobiDB-lite"/>
    </source>
</evidence>
<dbReference type="Proteomes" id="UP000676325">
    <property type="component" value="Unassembled WGS sequence"/>
</dbReference>
<sequence length="457" mass="49417">MTIAETEPFTPPSPVDEPPHEPTAIRGHINLENGDYRWINAQPVDTTAAGGYVYQAIQGVAAMSASAGSPPAADADVHQVVTGDDGTDSYVRVPGPEPLHTSADPKDAPNAVAHWTETVNDITSYIVHSSVAAVTSHHCLPDDSGGSWYTGDRATFNVPPLAADTARIRKVGTYQGRDLYRENLDADATAEPALAPAQRHKCVTLPGSDLPIYVGDGEDDFVPTVPDPTAAFVQPVTLEATDEEQSRAATFTASLWEYIRRAGGPRPDHQRAAIYRRVFKPEYLADLPLPTRSEIPDGQMVTLSFSTAARYTDRAELIEAYNAQPRTWVFERAHHTMAWLNHAAAYLARLSGSKLEVLAAVFDSRPQDETPGAHTDEWYSVIVQMDGAKTWTINPGADQQQYTTQAGDVLLIPEGVVHATATPGEPGHSRHIQFTLCRHTIYTTAAPSEPVAIATAA</sequence>
<dbReference type="InterPro" id="IPR003313">
    <property type="entry name" value="AraC-bd"/>
</dbReference>
<reference evidence="4" key="1">
    <citation type="submission" date="2021-04" db="EMBL/GenBank/DDBJ databases">
        <title>Genome based classification of Actinospica acidithermotolerans sp. nov., an actinobacterium isolated from an Indonesian hot spring.</title>
        <authorList>
            <person name="Kusuma A.B."/>
            <person name="Putra K.E."/>
            <person name="Nafisah S."/>
            <person name="Loh J."/>
            <person name="Nouioui I."/>
            <person name="Goodfellow M."/>
        </authorList>
    </citation>
    <scope>NUCLEOTIDE SEQUENCE</scope>
    <source>
        <strain evidence="4">MGRD01-02</strain>
    </source>
</reference>
<dbReference type="InterPro" id="IPR011051">
    <property type="entry name" value="RmlC_Cupin_sf"/>
</dbReference>
<dbReference type="SUPFAM" id="SSF51182">
    <property type="entry name" value="RmlC-like cupins"/>
    <property type="match status" value="1"/>
</dbReference>
<dbReference type="AlphaFoldDB" id="A0A941IGR7"/>
<feature type="domain" description="AraC-type arabinose-binding/dimerisation" evidence="3">
    <location>
        <begin position="364"/>
        <end position="429"/>
    </location>
</feature>
<dbReference type="Pfam" id="PF02311">
    <property type="entry name" value="AraC_binding"/>
    <property type="match status" value="1"/>
</dbReference>